<dbReference type="InterPro" id="IPR001451">
    <property type="entry name" value="Hexapep"/>
</dbReference>
<dbReference type="SUPFAM" id="SSF51161">
    <property type="entry name" value="Trimeric LpxA-like enzymes"/>
    <property type="match status" value="1"/>
</dbReference>
<evidence type="ECO:0000256" key="4">
    <source>
        <dbReference type="ARBA" id="ARBA00022679"/>
    </source>
</evidence>
<dbReference type="Pfam" id="PF00132">
    <property type="entry name" value="Hexapep"/>
    <property type="match status" value="1"/>
</dbReference>
<dbReference type="FunFam" id="2.160.10.10:FF:000015">
    <property type="entry name" value="Serine acetyltransferase, plasmid"/>
    <property type="match status" value="1"/>
</dbReference>
<dbReference type="Gene3D" id="2.160.10.10">
    <property type="entry name" value="Hexapeptide repeat proteins"/>
    <property type="match status" value="1"/>
</dbReference>
<dbReference type="InterPro" id="IPR042122">
    <property type="entry name" value="Ser_AcTrfase_N_sf"/>
</dbReference>
<evidence type="ECO:0000313" key="6">
    <source>
        <dbReference type="EMBL" id="KAG5494019.1"/>
    </source>
</evidence>
<dbReference type="InterPro" id="IPR011004">
    <property type="entry name" value="Trimer_LpxA-like_sf"/>
</dbReference>
<protein>
    <recommendedName>
        <fullName evidence="2">serine O-acetyltransferase</fullName>
        <ecNumber evidence="2">2.3.1.30</ecNumber>
    </recommendedName>
</protein>
<evidence type="ECO:0000256" key="2">
    <source>
        <dbReference type="ARBA" id="ARBA00013266"/>
    </source>
</evidence>
<dbReference type="EC" id="2.3.1.30" evidence="2"/>
<dbReference type="Proteomes" id="UP000674318">
    <property type="component" value="Unassembled WGS sequence"/>
</dbReference>
<dbReference type="GO" id="GO:0008652">
    <property type="term" value="P:amino acid biosynthetic process"/>
    <property type="evidence" value="ECO:0007669"/>
    <property type="project" value="UniProtKB-KW"/>
</dbReference>
<dbReference type="RefSeq" id="XP_067754054.1">
    <property type="nucleotide sequence ID" value="XM_067897897.1"/>
</dbReference>
<dbReference type="OrthoDB" id="25818at2759"/>
<keyword evidence="5" id="KW-0012">Acyltransferase</keyword>
<evidence type="ECO:0000256" key="5">
    <source>
        <dbReference type="ARBA" id="ARBA00023315"/>
    </source>
</evidence>
<dbReference type="EMBL" id="JAFJZO010000034">
    <property type="protein sequence ID" value="KAG5494019.1"/>
    <property type="molecule type" value="Genomic_DNA"/>
</dbReference>
<organism evidence="6 7">
    <name type="scientific">Porcisia hertigi</name>
    <dbReference type="NCBI Taxonomy" id="2761500"/>
    <lineage>
        <taxon>Eukaryota</taxon>
        <taxon>Discoba</taxon>
        <taxon>Euglenozoa</taxon>
        <taxon>Kinetoplastea</taxon>
        <taxon>Metakinetoplastina</taxon>
        <taxon>Trypanosomatida</taxon>
        <taxon>Trypanosomatidae</taxon>
        <taxon>Leishmaniinae</taxon>
        <taxon>Porcisia</taxon>
    </lineage>
</organism>
<keyword evidence="7" id="KW-1185">Reference proteome</keyword>
<proteinExistence type="inferred from homology"/>
<dbReference type="Gene3D" id="1.10.3130.10">
    <property type="entry name" value="serine acetyltransferase, domain 1"/>
    <property type="match status" value="1"/>
</dbReference>
<dbReference type="CDD" id="cd03354">
    <property type="entry name" value="LbH_SAT"/>
    <property type="match status" value="1"/>
</dbReference>
<evidence type="ECO:0000256" key="3">
    <source>
        <dbReference type="ARBA" id="ARBA00022605"/>
    </source>
</evidence>
<comment type="caution">
    <text evidence="6">The sequence shown here is derived from an EMBL/GenBank/DDBJ whole genome shotgun (WGS) entry which is preliminary data.</text>
</comment>
<dbReference type="PANTHER" id="PTHR42811">
    <property type="entry name" value="SERINE ACETYLTRANSFERASE"/>
    <property type="match status" value="1"/>
</dbReference>
<name>A0A836HLY2_9TRYP</name>
<accession>A0A836HLY2</accession>
<reference evidence="6 7" key="1">
    <citation type="submission" date="2021-02" db="EMBL/GenBank/DDBJ databases">
        <title>Porcisia hertigi Genome sequencing and assembly.</title>
        <authorList>
            <person name="Almutairi H."/>
            <person name="Gatherer D."/>
        </authorList>
    </citation>
    <scope>NUCLEOTIDE SEQUENCE [LARGE SCALE GENOMIC DNA]</scope>
    <source>
        <strain evidence="6 7">C119</strain>
    </source>
</reference>
<dbReference type="InterPro" id="IPR053376">
    <property type="entry name" value="Serine_acetyltransferase"/>
</dbReference>
<dbReference type="NCBIfam" id="NF041874">
    <property type="entry name" value="EPS_EpsC"/>
    <property type="match status" value="1"/>
</dbReference>
<keyword evidence="4" id="KW-0808">Transferase</keyword>
<sequence>MKRLDRIREALAQLRPPEEDSTSPTLQPRISLRTLKELIECLFYVFFPECTNPPSHATPALVEVGSLMEWVIGHISDILTTQIYFAFVLHDDPKAVENIDVFRPLSTSKRTPLVWNESPGRTLSLSTGPKVDCEAEAEAVVPLAAGIVVPPVAPEVLDRQVSCGSSPVTPASSKPTTAVPGPMCEAADARKSHKTVFLANCKRKADAIVTKFVVGRLAHVRWLLRTDVEAILKKDVAASSPSEVVLCYPGLRCMVHQRVAHQLHLLGVPQNFTRMLTEMAHAETGIDIHPHTSIGHHFFIDHGTGIVIGATARIGNEVSIYQGVTLGARSFPTDEKTGERIRDLPRHPIIEDGVTLYANAVVLGRVTIGERSTIGGNCWVVRDVPPFSSIVQKPNHVLRPHERMFLESDGSGI</sequence>
<comment type="similarity">
    <text evidence="1">Belongs to the transferase hexapeptide repeat family.</text>
</comment>
<dbReference type="KEGG" id="phet:94287974"/>
<dbReference type="GO" id="GO:0009001">
    <property type="term" value="F:serine O-acetyltransferase activity"/>
    <property type="evidence" value="ECO:0007669"/>
    <property type="project" value="UniProtKB-EC"/>
</dbReference>
<dbReference type="InterPro" id="IPR045304">
    <property type="entry name" value="LbH_SAT"/>
</dbReference>
<evidence type="ECO:0000256" key="1">
    <source>
        <dbReference type="ARBA" id="ARBA00007274"/>
    </source>
</evidence>
<gene>
    <name evidence="6" type="ORF">JKF63_01852</name>
</gene>
<dbReference type="AlphaFoldDB" id="A0A836HLY2"/>
<evidence type="ECO:0000313" key="7">
    <source>
        <dbReference type="Proteomes" id="UP000674318"/>
    </source>
</evidence>
<dbReference type="GeneID" id="94287974"/>
<keyword evidence="3" id="KW-0028">Amino-acid biosynthesis</keyword>